<evidence type="ECO:0000256" key="7">
    <source>
        <dbReference type="ARBA" id="ARBA00022801"/>
    </source>
</evidence>
<evidence type="ECO:0000256" key="11">
    <source>
        <dbReference type="RuleBase" id="RU364017"/>
    </source>
</evidence>
<dbReference type="SUPFAM" id="SSF55486">
    <property type="entry name" value="Metalloproteases ('zincins'), catalytic domain"/>
    <property type="match status" value="1"/>
</dbReference>
<reference evidence="12" key="1">
    <citation type="submission" date="2023-06" db="EMBL/GenBank/DDBJ databases">
        <authorList>
            <consortium name="Lawrence Berkeley National Laboratory"/>
            <person name="Ahrendt S."/>
            <person name="Sahu N."/>
            <person name="Indic B."/>
            <person name="Wong-Bajracharya J."/>
            <person name="Merenyi Z."/>
            <person name="Ke H.-M."/>
            <person name="Monk M."/>
            <person name="Kocsube S."/>
            <person name="Drula E."/>
            <person name="Lipzen A."/>
            <person name="Balint B."/>
            <person name="Henrissat B."/>
            <person name="Andreopoulos B."/>
            <person name="Martin F.M."/>
            <person name="Harder C.B."/>
            <person name="Rigling D."/>
            <person name="Ford K.L."/>
            <person name="Foster G.D."/>
            <person name="Pangilinan J."/>
            <person name="Papanicolaou A."/>
            <person name="Barry K."/>
            <person name="LaButti K."/>
            <person name="Viragh M."/>
            <person name="Koriabine M."/>
            <person name="Yan M."/>
            <person name="Riley R."/>
            <person name="Champramary S."/>
            <person name="Plett K.L."/>
            <person name="Tsai I.J."/>
            <person name="Slot J."/>
            <person name="Sipos G."/>
            <person name="Plett J."/>
            <person name="Nagy L.G."/>
            <person name="Grigoriev I.V."/>
        </authorList>
    </citation>
    <scope>NUCLEOTIDE SEQUENCE</scope>
    <source>
        <strain evidence="12">CCBAS 213</strain>
    </source>
</reference>
<comment type="subcellular location">
    <subcellularLocation>
        <location evidence="2 11">Secreted</location>
    </subcellularLocation>
</comment>
<dbReference type="GO" id="GO:0006508">
    <property type="term" value="P:proteolysis"/>
    <property type="evidence" value="ECO:0007669"/>
    <property type="project" value="UniProtKB-KW"/>
</dbReference>
<protein>
    <recommendedName>
        <fullName evidence="11">Extracellular metalloproteinase</fullName>
        <ecNumber evidence="11">3.4.24.-</ecNumber>
    </recommendedName>
    <alternativeName>
        <fullName evidence="11">Fungalysin</fullName>
    </alternativeName>
</protein>
<dbReference type="GeneID" id="85365520"/>
<evidence type="ECO:0000256" key="6">
    <source>
        <dbReference type="ARBA" id="ARBA00022723"/>
    </source>
</evidence>
<gene>
    <name evidence="12" type="ORF">EV420DRAFT_397211</name>
</gene>
<evidence type="ECO:0000256" key="9">
    <source>
        <dbReference type="ARBA" id="ARBA00023049"/>
    </source>
</evidence>
<dbReference type="AlphaFoldDB" id="A0AA39MI41"/>
<dbReference type="GO" id="GO:0008270">
    <property type="term" value="F:zinc ion binding"/>
    <property type="evidence" value="ECO:0007669"/>
    <property type="project" value="InterPro"/>
</dbReference>
<evidence type="ECO:0000256" key="10">
    <source>
        <dbReference type="ARBA" id="ARBA00023145"/>
    </source>
</evidence>
<evidence type="ECO:0000256" key="5">
    <source>
        <dbReference type="ARBA" id="ARBA00022670"/>
    </source>
</evidence>
<dbReference type="RefSeq" id="XP_060321778.1">
    <property type="nucleotide sequence ID" value="XM_060481972.1"/>
</dbReference>
<keyword evidence="10 11" id="KW-0865">Zymogen</keyword>
<dbReference type="Gene3D" id="1.10.390.10">
    <property type="entry name" value="Neutral Protease Domain 2"/>
    <property type="match status" value="1"/>
</dbReference>
<keyword evidence="9 11" id="KW-0482">Metalloprotease</keyword>
<keyword evidence="6 11" id="KW-0479">Metal-binding</keyword>
<proteinExistence type="inferred from homology"/>
<evidence type="ECO:0000256" key="4">
    <source>
        <dbReference type="ARBA" id="ARBA00022525"/>
    </source>
</evidence>
<dbReference type="GO" id="GO:0005615">
    <property type="term" value="C:extracellular space"/>
    <property type="evidence" value="ECO:0007669"/>
    <property type="project" value="InterPro"/>
</dbReference>
<keyword evidence="8 11" id="KW-0862">Zinc</keyword>
<accession>A0AA39MI41</accession>
<keyword evidence="13" id="KW-1185">Reference proteome</keyword>
<dbReference type="Pfam" id="PF02128">
    <property type="entry name" value="Peptidase_M36"/>
    <property type="match status" value="1"/>
</dbReference>
<dbReference type="InterPro" id="IPR001842">
    <property type="entry name" value="Peptidase_M36"/>
</dbReference>
<dbReference type="EMBL" id="JAUEPS010000183">
    <property type="protein sequence ID" value="KAK0434554.1"/>
    <property type="molecule type" value="Genomic_DNA"/>
</dbReference>
<organism evidence="12 13">
    <name type="scientific">Armillaria tabescens</name>
    <name type="common">Ringless honey mushroom</name>
    <name type="synonym">Agaricus tabescens</name>
    <dbReference type="NCBI Taxonomy" id="1929756"/>
    <lineage>
        <taxon>Eukaryota</taxon>
        <taxon>Fungi</taxon>
        <taxon>Dikarya</taxon>
        <taxon>Basidiomycota</taxon>
        <taxon>Agaricomycotina</taxon>
        <taxon>Agaricomycetes</taxon>
        <taxon>Agaricomycetidae</taxon>
        <taxon>Agaricales</taxon>
        <taxon>Marasmiineae</taxon>
        <taxon>Physalacriaceae</taxon>
        <taxon>Desarmillaria</taxon>
    </lineage>
</organism>
<comment type="cofactor">
    <cofactor evidence="1 11">
        <name>Zn(2+)</name>
        <dbReference type="ChEBI" id="CHEBI:29105"/>
    </cofactor>
</comment>
<keyword evidence="5 11" id="KW-0645">Protease</keyword>
<dbReference type="EC" id="3.4.24.-" evidence="11"/>
<dbReference type="PANTHER" id="PTHR33478">
    <property type="entry name" value="EXTRACELLULAR METALLOPROTEINASE MEP"/>
    <property type="match status" value="1"/>
</dbReference>
<evidence type="ECO:0000313" key="13">
    <source>
        <dbReference type="Proteomes" id="UP001175211"/>
    </source>
</evidence>
<dbReference type="InterPro" id="IPR050371">
    <property type="entry name" value="Fungal_virulence_M36"/>
</dbReference>
<dbReference type="Proteomes" id="UP001175211">
    <property type="component" value="Unassembled WGS sequence"/>
</dbReference>
<name>A0AA39MI41_ARMTA</name>
<sequence>MGAWAANRAQGIRNYPYSLNDTINPSTYQTLDKPGYWGVHAIGEVWAQILWVVEQRLIAVHGFSDDLFPLHPWLTVLSPRASSTDPVLARNLWCPSMVTH</sequence>
<evidence type="ECO:0000256" key="8">
    <source>
        <dbReference type="ARBA" id="ARBA00022833"/>
    </source>
</evidence>
<dbReference type="GO" id="GO:0004222">
    <property type="term" value="F:metalloendopeptidase activity"/>
    <property type="evidence" value="ECO:0007669"/>
    <property type="project" value="InterPro"/>
</dbReference>
<evidence type="ECO:0000256" key="1">
    <source>
        <dbReference type="ARBA" id="ARBA00001947"/>
    </source>
</evidence>
<dbReference type="PANTHER" id="PTHR33478:SF1">
    <property type="entry name" value="EXTRACELLULAR METALLOPROTEINASE MEP"/>
    <property type="match status" value="1"/>
</dbReference>
<keyword evidence="7 11" id="KW-0378">Hydrolase</keyword>
<comment type="caution">
    <text evidence="12">The sequence shown here is derived from an EMBL/GenBank/DDBJ whole genome shotgun (WGS) entry which is preliminary data.</text>
</comment>
<evidence type="ECO:0000313" key="12">
    <source>
        <dbReference type="EMBL" id="KAK0434554.1"/>
    </source>
</evidence>
<dbReference type="InterPro" id="IPR027268">
    <property type="entry name" value="Peptidase_M4/M1_CTD_sf"/>
</dbReference>
<comment type="similarity">
    <text evidence="3 11">Belongs to the peptidase M36 family.</text>
</comment>
<keyword evidence="4 11" id="KW-0964">Secreted</keyword>
<evidence type="ECO:0000256" key="3">
    <source>
        <dbReference type="ARBA" id="ARBA00006006"/>
    </source>
</evidence>
<evidence type="ECO:0000256" key="2">
    <source>
        <dbReference type="ARBA" id="ARBA00004613"/>
    </source>
</evidence>